<sequence length="376" mass="40432">MISSHSPGLSSLTPTTLSSAQRPEPQDPQQLLSQSAQKHIEGKAPRGFQPLTAEQAANNILGFIERQLERDVVAGATQDELQSRLEAGLAGFKKGFNEAKEKLDALGMLNDQVSKDIGETYQRVTDGIDDFAARYGLTEAEPAEEFAVPALGQVTQANYEYASAQSFSFELLTAEGDKVTIQASASRGESASFENSSGSASYSYASVASSQYQLTVQGDLNDQEQAAIDELLGQVNQLADEFFTGDLQTAFDYASDLGYDAEQISGFALNLTRVEIQRASVAYQPQASEQDLSSKLKPIGDFLQDLNGAVDDASGFAQPQNLLLSMIESMYGDETVPGNRDGQRFVDFIGQFLAPEPSEQAAESDQTATEDPQAAV</sequence>
<dbReference type="Pfam" id="PF18433">
    <property type="entry name" value="DUF5610"/>
    <property type="match status" value="1"/>
</dbReference>
<feature type="domain" description="DUF5610" evidence="2">
    <location>
        <begin position="47"/>
        <end position="131"/>
    </location>
</feature>
<proteinExistence type="predicted"/>
<reference evidence="3 4" key="1">
    <citation type="submission" date="2023-11" db="EMBL/GenBank/DDBJ databases">
        <title>Gilvimarinus fulvus sp. nov., isolated from the surface of Kelp.</title>
        <authorList>
            <person name="Sun Y.Y."/>
            <person name="Gong Y."/>
            <person name="Du Z.J."/>
        </authorList>
    </citation>
    <scope>NUCLEOTIDE SEQUENCE [LARGE SCALE GENOMIC DNA]</scope>
    <source>
        <strain evidence="3 4">SDUM040013</strain>
    </source>
</reference>
<evidence type="ECO:0000313" key="3">
    <source>
        <dbReference type="EMBL" id="MDX6849670.1"/>
    </source>
</evidence>
<feature type="compositionally biased region" description="Low complexity" evidence="1">
    <location>
        <begin position="1"/>
        <end position="19"/>
    </location>
</feature>
<dbReference type="Gene3D" id="1.10.132.90">
    <property type="match status" value="1"/>
</dbReference>
<evidence type="ECO:0000256" key="1">
    <source>
        <dbReference type="SAM" id="MobiDB-lite"/>
    </source>
</evidence>
<feature type="region of interest" description="Disordered" evidence="1">
    <location>
        <begin position="356"/>
        <end position="376"/>
    </location>
</feature>
<organism evidence="3 4">
    <name type="scientific">Gilvimarinus gilvus</name>
    <dbReference type="NCBI Taxonomy" id="3058038"/>
    <lineage>
        <taxon>Bacteria</taxon>
        <taxon>Pseudomonadati</taxon>
        <taxon>Pseudomonadota</taxon>
        <taxon>Gammaproteobacteria</taxon>
        <taxon>Cellvibrionales</taxon>
        <taxon>Cellvibrionaceae</taxon>
        <taxon>Gilvimarinus</taxon>
    </lineage>
</organism>
<protein>
    <submittedName>
        <fullName evidence="3">DUF5610 domain-containing protein</fullName>
    </submittedName>
</protein>
<dbReference type="RefSeq" id="WP_302722595.1">
    <property type="nucleotide sequence ID" value="NZ_JAULRU010000569.1"/>
</dbReference>
<feature type="compositionally biased region" description="Polar residues" evidence="1">
    <location>
        <begin position="361"/>
        <end position="370"/>
    </location>
</feature>
<dbReference type="InterPro" id="IPR041651">
    <property type="entry name" value="DUF5610"/>
</dbReference>
<feature type="region of interest" description="Disordered" evidence="1">
    <location>
        <begin position="1"/>
        <end position="38"/>
    </location>
</feature>
<keyword evidence="4" id="KW-1185">Reference proteome</keyword>
<feature type="compositionally biased region" description="Polar residues" evidence="1">
    <location>
        <begin position="27"/>
        <end position="37"/>
    </location>
</feature>
<evidence type="ECO:0000259" key="2">
    <source>
        <dbReference type="Pfam" id="PF18433"/>
    </source>
</evidence>
<evidence type="ECO:0000313" key="4">
    <source>
        <dbReference type="Proteomes" id="UP001273505"/>
    </source>
</evidence>
<comment type="caution">
    <text evidence="3">The sequence shown here is derived from an EMBL/GenBank/DDBJ whole genome shotgun (WGS) entry which is preliminary data.</text>
</comment>
<name>A0ABU4RXN0_9GAMM</name>
<accession>A0ABU4RXN0</accession>
<gene>
    <name evidence="3" type="ORF">SCD92_09880</name>
</gene>
<dbReference type="EMBL" id="JAXAFO010000014">
    <property type="protein sequence ID" value="MDX6849670.1"/>
    <property type="molecule type" value="Genomic_DNA"/>
</dbReference>
<dbReference type="Proteomes" id="UP001273505">
    <property type="component" value="Unassembled WGS sequence"/>
</dbReference>